<feature type="region of interest" description="Disordered" evidence="8">
    <location>
        <begin position="40"/>
        <end position="70"/>
    </location>
</feature>
<dbReference type="PROSITE" id="PS50026">
    <property type="entry name" value="EGF_3"/>
    <property type="match status" value="1"/>
</dbReference>
<keyword evidence="4" id="KW-0106">Calcium</keyword>
<dbReference type="PROSITE" id="PS01187">
    <property type="entry name" value="EGF_CA"/>
    <property type="match status" value="1"/>
</dbReference>
<dbReference type="SMART" id="SM00181">
    <property type="entry name" value="EGF"/>
    <property type="match status" value="2"/>
</dbReference>
<sequence length="231" mass="26228">MYQNVGFQFEKDSTVVLHVKRVHVTYDPNEGIVRYGSRNYAQPVGTATTTPAGQRQQQEEHAQRRVNPVEPSTEICTEGRHVCTLPNMRCRPVDPSYRCECLPGYQAKRDESSPLGWSCQDLNECERGDHTCDHYAVCHNTDGSFTCECRPGYTGDGHHCTTLIGDESEMDVDTTMDAVALTEPLRETEPQQRLKPIDSEPRPQLPKVSNFWELRISQKSNFNLCLLSSQY</sequence>
<comment type="caution">
    <text evidence="7">Lacks conserved residue(s) required for the propagation of feature annotation.</text>
</comment>
<protein>
    <recommendedName>
        <fullName evidence="9">EGF-like domain-containing protein</fullName>
    </recommendedName>
</protein>
<dbReference type="InterPro" id="IPR001881">
    <property type="entry name" value="EGF-like_Ca-bd_dom"/>
</dbReference>
<keyword evidence="11" id="KW-1185">Reference proteome</keyword>
<dbReference type="PROSITE" id="PS00010">
    <property type="entry name" value="ASX_HYDROXYL"/>
    <property type="match status" value="1"/>
</dbReference>
<dbReference type="InterPro" id="IPR000742">
    <property type="entry name" value="EGF"/>
</dbReference>
<dbReference type="SMART" id="SM00179">
    <property type="entry name" value="EGF_CA"/>
    <property type="match status" value="2"/>
</dbReference>
<dbReference type="PANTHER" id="PTHR24039:SF28">
    <property type="entry name" value="EGF-LIKE DOMAIN-CONTAINING PROTEIN"/>
    <property type="match status" value="1"/>
</dbReference>
<evidence type="ECO:0000256" key="8">
    <source>
        <dbReference type="SAM" id="MobiDB-lite"/>
    </source>
</evidence>
<dbReference type="Pfam" id="PF07645">
    <property type="entry name" value="EGF_CA"/>
    <property type="match status" value="2"/>
</dbReference>
<name>A0A3P7LJN9_STRVU</name>
<dbReference type="OrthoDB" id="5825231at2759"/>
<evidence type="ECO:0000256" key="6">
    <source>
        <dbReference type="ARBA" id="ARBA00023180"/>
    </source>
</evidence>
<keyword evidence="2" id="KW-0732">Signal</keyword>
<dbReference type="EMBL" id="UYYB01119515">
    <property type="protein sequence ID" value="VDM82805.1"/>
    <property type="molecule type" value="Genomic_DNA"/>
</dbReference>
<dbReference type="InterPro" id="IPR000152">
    <property type="entry name" value="EGF-type_Asp/Asn_hydroxyl_site"/>
</dbReference>
<evidence type="ECO:0000259" key="9">
    <source>
        <dbReference type="PROSITE" id="PS50026"/>
    </source>
</evidence>
<reference evidence="10 11" key="1">
    <citation type="submission" date="2018-11" db="EMBL/GenBank/DDBJ databases">
        <authorList>
            <consortium name="Pathogen Informatics"/>
        </authorList>
    </citation>
    <scope>NUCLEOTIDE SEQUENCE [LARGE SCALE GENOMIC DNA]</scope>
</reference>
<dbReference type="Proteomes" id="UP000270094">
    <property type="component" value="Unassembled WGS sequence"/>
</dbReference>
<keyword evidence="5" id="KW-1015">Disulfide bond</keyword>
<proteinExistence type="predicted"/>
<dbReference type="PROSITE" id="PS01186">
    <property type="entry name" value="EGF_2"/>
    <property type="match status" value="1"/>
</dbReference>
<evidence type="ECO:0000256" key="4">
    <source>
        <dbReference type="ARBA" id="ARBA00022837"/>
    </source>
</evidence>
<evidence type="ECO:0000256" key="2">
    <source>
        <dbReference type="ARBA" id="ARBA00022729"/>
    </source>
</evidence>
<dbReference type="AlphaFoldDB" id="A0A3P7LJN9"/>
<evidence type="ECO:0000313" key="10">
    <source>
        <dbReference type="EMBL" id="VDM82805.1"/>
    </source>
</evidence>
<dbReference type="SUPFAM" id="SSF57196">
    <property type="entry name" value="EGF/Laminin"/>
    <property type="match status" value="2"/>
</dbReference>
<dbReference type="InterPro" id="IPR018097">
    <property type="entry name" value="EGF_Ca-bd_CS"/>
</dbReference>
<keyword evidence="3" id="KW-0677">Repeat</keyword>
<gene>
    <name evidence="10" type="ORF">SVUK_LOCUS17803</name>
</gene>
<dbReference type="Gene3D" id="2.10.25.10">
    <property type="entry name" value="Laminin"/>
    <property type="match status" value="2"/>
</dbReference>
<feature type="domain" description="EGF-like" evidence="9">
    <location>
        <begin position="121"/>
        <end position="161"/>
    </location>
</feature>
<accession>A0A3P7LJN9</accession>
<dbReference type="FunFam" id="2.10.25.10:FF:000038">
    <property type="entry name" value="Fibrillin 2"/>
    <property type="match status" value="1"/>
</dbReference>
<evidence type="ECO:0000256" key="3">
    <source>
        <dbReference type="ARBA" id="ARBA00022737"/>
    </source>
</evidence>
<dbReference type="CDD" id="cd00054">
    <property type="entry name" value="EGF_CA"/>
    <property type="match status" value="1"/>
</dbReference>
<keyword evidence="1 7" id="KW-0245">EGF-like domain</keyword>
<evidence type="ECO:0000256" key="7">
    <source>
        <dbReference type="PROSITE-ProRule" id="PRU00076"/>
    </source>
</evidence>
<dbReference type="GO" id="GO:0005509">
    <property type="term" value="F:calcium ion binding"/>
    <property type="evidence" value="ECO:0007669"/>
    <property type="project" value="InterPro"/>
</dbReference>
<evidence type="ECO:0000256" key="5">
    <source>
        <dbReference type="ARBA" id="ARBA00023157"/>
    </source>
</evidence>
<dbReference type="PANTHER" id="PTHR24039">
    <property type="entry name" value="FIBRILLIN-RELATED"/>
    <property type="match status" value="1"/>
</dbReference>
<dbReference type="InterPro" id="IPR049883">
    <property type="entry name" value="NOTCH1_EGF-like"/>
</dbReference>
<evidence type="ECO:0000256" key="1">
    <source>
        <dbReference type="ARBA" id="ARBA00022536"/>
    </source>
</evidence>
<organism evidence="10 11">
    <name type="scientific">Strongylus vulgaris</name>
    <name type="common">Blood worm</name>
    <dbReference type="NCBI Taxonomy" id="40348"/>
    <lineage>
        <taxon>Eukaryota</taxon>
        <taxon>Metazoa</taxon>
        <taxon>Ecdysozoa</taxon>
        <taxon>Nematoda</taxon>
        <taxon>Chromadorea</taxon>
        <taxon>Rhabditida</taxon>
        <taxon>Rhabditina</taxon>
        <taxon>Rhabditomorpha</taxon>
        <taxon>Strongyloidea</taxon>
        <taxon>Strongylidae</taxon>
        <taxon>Strongylus</taxon>
    </lineage>
</organism>
<keyword evidence="6" id="KW-0325">Glycoprotein</keyword>
<evidence type="ECO:0000313" key="11">
    <source>
        <dbReference type="Proteomes" id="UP000270094"/>
    </source>
</evidence>